<dbReference type="OrthoDB" id="194139at2759"/>
<keyword evidence="2" id="KW-1133">Transmembrane helix</keyword>
<protein>
    <submittedName>
        <fullName evidence="3">Uncharacterized protein</fullName>
    </submittedName>
</protein>
<comment type="caution">
    <text evidence="3">The sequence shown here is derived from an EMBL/GenBank/DDBJ whole genome shotgun (WGS) entry which is preliminary data.</text>
</comment>
<keyword evidence="2" id="KW-0472">Membrane</keyword>
<organism evidence="3 4">
    <name type="scientific">Penicillium egyptiacum</name>
    <dbReference type="NCBI Taxonomy" id="1303716"/>
    <lineage>
        <taxon>Eukaryota</taxon>
        <taxon>Fungi</taxon>
        <taxon>Dikarya</taxon>
        <taxon>Ascomycota</taxon>
        <taxon>Pezizomycotina</taxon>
        <taxon>Eurotiomycetes</taxon>
        <taxon>Eurotiomycetidae</taxon>
        <taxon>Eurotiales</taxon>
        <taxon>Aspergillaceae</taxon>
        <taxon>Penicillium</taxon>
    </lineage>
</organism>
<evidence type="ECO:0000313" key="3">
    <source>
        <dbReference type="EMBL" id="CAG8898197.1"/>
    </source>
</evidence>
<dbReference type="Proteomes" id="UP001154252">
    <property type="component" value="Unassembled WGS sequence"/>
</dbReference>
<feature type="transmembrane region" description="Helical" evidence="2">
    <location>
        <begin position="33"/>
        <end position="54"/>
    </location>
</feature>
<keyword evidence="2" id="KW-0812">Transmembrane</keyword>
<name>A0A9W4KGV6_9EURO</name>
<accession>A0A9W4KGV6</accession>
<reference evidence="3" key="1">
    <citation type="submission" date="2021-07" db="EMBL/GenBank/DDBJ databases">
        <authorList>
            <person name="Branca A.L. A."/>
        </authorList>
    </citation>
    <scope>NUCLEOTIDE SEQUENCE</scope>
</reference>
<dbReference type="EMBL" id="CAJVRC010000863">
    <property type="protein sequence ID" value="CAG8898197.1"/>
    <property type="molecule type" value="Genomic_DNA"/>
</dbReference>
<evidence type="ECO:0000256" key="1">
    <source>
        <dbReference type="SAM" id="MobiDB-lite"/>
    </source>
</evidence>
<keyword evidence="4" id="KW-1185">Reference proteome</keyword>
<gene>
    <name evidence="3" type="ORF">PEGY_LOCUS4961</name>
</gene>
<dbReference type="AlphaFoldDB" id="A0A9W4KGV6"/>
<sequence>MPHHETIGKRQRPLANQSTIDPSLDQDNDVTTVYWRPAIFCTLIYLLIGIGYFISAAPQLRLLESIICQQYYEDSESSASEAGIPEHLCKEGPVQAALAQLLGW</sequence>
<evidence type="ECO:0000313" key="4">
    <source>
        <dbReference type="Proteomes" id="UP001154252"/>
    </source>
</evidence>
<feature type="region of interest" description="Disordered" evidence="1">
    <location>
        <begin position="1"/>
        <end position="27"/>
    </location>
</feature>
<evidence type="ECO:0000256" key="2">
    <source>
        <dbReference type="SAM" id="Phobius"/>
    </source>
</evidence>
<proteinExistence type="predicted"/>